<accession>A0A239KEE8</accession>
<dbReference type="AlphaFoldDB" id="A0A239KEE8"/>
<protein>
    <submittedName>
        <fullName evidence="2">Uncharacterized protein</fullName>
    </submittedName>
</protein>
<name>A0A239KEE8_9ACTN</name>
<evidence type="ECO:0000256" key="1">
    <source>
        <dbReference type="SAM" id="Phobius"/>
    </source>
</evidence>
<proteinExistence type="predicted"/>
<keyword evidence="1" id="KW-1133">Transmembrane helix</keyword>
<sequence length="63" mass="6315">MAKKSAPVAPPERPEDRKGLPLRWAVILSVACLAGIAGNAAAGPAAGITAFVLVAGLLHTIVD</sequence>
<organism evidence="2 3">
    <name type="scientific">Asanoa hainanensis</name>
    <dbReference type="NCBI Taxonomy" id="560556"/>
    <lineage>
        <taxon>Bacteria</taxon>
        <taxon>Bacillati</taxon>
        <taxon>Actinomycetota</taxon>
        <taxon>Actinomycetes</taxon>
        <taxon>Micromonosporales</taxon>
        <taxon>Micromonosporaceae</taxon>
        <taxon>Asanoa</taxon>
    </lineage>
</organism>
<gene>
    <name evidence="2" type="ORF">SAMN05421812_103455</name>
</gene>
<reference evidence="2 3" key="1">
    <citation type="submission" date="2017-06" db="EMBL/GenBank/DDBJ databases">
        <authorList>
            <person name="Kim H.J."/>
            <person name="Triplett B.A."/>
        </authorList>
    </citation>
    <scope>NUCLEOTIDE SEQUENCE [LARGE SCALE GENOMIC DNA]</scope>
    <source>
        <strain evidence="2 3">CGMCC 4.5593</strain>
    </source>
</reference>
<dbReference type="Proteomes" id="UP000198362">
    <property type="component" value="Unassembled WGS sequence"/>
</dbReference>
<feature type="transmembrane region" description="Helical" evidence="1">
    <location>
        <begin position="44"/>
        <end position="62"/>
    </location>
</feature>
<keyword evidence="1" id="KW-0472">Membrane</keyword>
<dbReference type="EMBL" id="FZPH01000003">
    <property type="protein sequence ID" value="SNT16009.1"/>
    <property type="molecule type" value="Genomic_DNA"/>
</dbReference>
<keyword evidence="3" id="KW-1185">Reference proteome</keyword>
<evidence type="ECO:0000313" key="3">
    <source>
        <dbReference type="Proteomes" id="UP000198362"/>
    </source>
</evidence>
<feature type="transmembrane region" description="Helical" evidence="1">
    <location>
        <begin position="20"/>
        <end position="38"/>
    </location>
</feature>
<dbReference type="RefSeq" id="WP_144022533.1">
    <property type="nucleotide sequence ID" value="NZ_FZPH01000003.1"/>
</dbReference>
<evidence type="ECO:0000313" key="2">
    <source>
        <dbReference type="EMBL" id="SNT16009.1"/>
    </source>
</evidence>
<keyword evidence="1" id="KW-0812">Transmembrane</keyword>